<dbReference type="SUPFAM" id="SSF50249">
    <property type="entry name" value="Nucleic acid-binding proteins"/>
    <property type="match status" value="1"/>
</dbReference>
<dbReference type="InterPro" id="IPR012340">
    <property type="entry name" value="NA-bd_OB-fold"/>
</dbReference>
<dbReference type="EMBL" id="JAGMWN010000003">
    <property type="protein sequence ID" value="MBP5857118.1"/>
    <property type="molecule type" value="Genomic_DNA"/>
</dbReference>
<dbReference type="Pfam" id="PF01796">
    <property type="entry name" value="OB_ChsH2_C"/>
    <property type="match status" value="1"/>
</dbReference>
<accession>A0A8J7SM09</accession>
<dbReference type="AlphaFoldDB" id="A0A8J7SM09"/>
<evidence type="ECO:0000313" key="3">
    <source>
        <dbReference type="EMBL" id="MBP5857118.1"/>
    </source>
</evidence>
<proteinExistence type="predicted"/>
<feature type="domain" description="ChsH2 C-terminal OB-fold" evidence="2">
    <location>
        <begin position="53"/>
        <end position="105"/>
    </location>
</feature>
<evidence type="ECO:0000256" key="1">
    <source>
        <dbReference type="SAM" id="MobiDB-lite"/>
    </source>
</evidence>
<comment type="caution">
    <text evidence="3">The sequence shown here is derived from an EMBL/GenBank/DDBJ whole genome shotgun (WGS) entry which is preliminary data.</text>
</comment>
<protein>
    <submittedName>
        <fullName evidence="3">OB-fold domain-containing protein</fullName>
    </submittedName>
</protein>
<feature type="region of interest" description="Disordered" evidence="1">
    <location>
        <begin position="106"/>
        <end position="126"/>
    </location>
</feature>
<organism evidence="3 4">
    <name type="scientific">Marivibrio halodurans</name>
    <dbReference type="NCBI Taxonomy" id="2039722"/>
    <lineage>
        <taxon>Bacteria</taxon>
        <taxon>Pseudomonadati</taxon>
        <taxon>Pseudomonadota</taxon>
        <taxon>Alphaproteobacteria</taxon>
        <taxon>Rhodospirillales</taxon>
        <taxon>Rhodospirillaceae</taxon>
        <taxon>Marivibrio</taxon>
    </lineage>
</organism>
<sequence>MTRGPRAAFEAGLAAGEIRLPYCPRCSRHAYPPGSPAVGCPHDPDGYEERVAIGRGRVFAATCARRKPERGGDATILLVDLEEGVRVMAAGTGDPPAVGTPVHLSVDQEGEGAPRLRAEPIAEGCA</sequence>
<dbReference type="InterPro" id="IPR002878">
    <property type="entry name" value="ChsH2_C"/>
</dbReference>
<keyword evidence="4" id="KW-1185">Reference proteome</keyword>
<evidence type="ECO:0000313" key="4">
    <source>
        <dbReference type="Proteomes" id="UP000672602"/>
    </source>
</evidence>
<reference evidence="3" key="1">
    <citation type="submission" date="2021-04" db="EMBL/GenBank/DDBJ databases">
        <authorList>
            <person name="Zhang D.-C."/>
        </authorList>
    </citation>
    <scope>NUCLEOTIDE SEQUENCE</scope>
    <source>
        <strain evidence="3">CGMCC 1.15697</strain>
    </source>
</reference>
<name>A0A8J7SM09_9PROT</name>
<gene>
    <name evidence="3" type="ORF">KAJ83_08860</name>
</gene>
<dbReference type="Proteomes" id="UP000672602">
    <property type="component" value="Unassembled WGS sequence"/>
</dbReference>
<evidence type="ECO:0000259" key="2">
    <source>
        <dbReference type="Pfam" id="PF01796"/>
    </source>
</evidence>
<dbReference type="RefSeq" id="WP_210681679.1">
    <property type="nucleotide sequence ID" value="NZ_JAGMWN010000003.1"/>
</dbReference>